<dbReference type="InterPro" id="IPR029044">
    <property type="entry name" value="Nucleotide-diphossugar_trans"/>
</dbReference>
<feature type="domain" description="Glycosyltransferase 2-like" evidence="1">
    <location>
        <begin position="283"/>
        <end position="434"/>
    </location>
</feature>
<keyword evidence="2" id="KW-0808">Transferase</keyword>
<gene>
    <name evidence="2" type="ORF">ROG8370_03519</name>
</gene>
<dbReference type="OrthoDB" id="5291101at2"/>
<dbReference type="EMBL" id="FWFJ01000052">
    <property type="protein sequence ID" value="SLN72511.1"/>
    <property type="molecule type" value="Genomic_DNA"/>
</dbReference>
<protein>
    <submittedName>
        <fullName evidence="2">PGL/p-HBAD biosynthesis glycosyltransferase/MT3031</fullName>
        <ecNumber evidence="2">2.4.1.-</ecNumber>
    </submittedName>
</protein>
<keyword evidence="3" id="KW-1185">Reference proteome</keyword>
<dbReference type="Pfam" id="PF00535">
    <property type="entry name" value="Glycos_transf_2"/>
    <property type="match status" value="2"/>
</dbReference>
<dbReference type="Gene3D" id="3.90.550.10">
    <property type="entry name" value="Spore Coat Polysaccharide Biosynthesis Protein SpsA, Chain A"/>
    <property type="match status" value="2"/>
</dbReference>
<keyword evidence="2" id="KW-0328">Glycosyltransferase</keyword>
<dbReference type="SUPFAM" id="SSF53448">
    <property type="entry name" value="Nucleotide-diphospho-sugar transferases"/>
    <property type="match status" value="2"/>
</dbReference>
<dbReference type="InterPro" id="IPR050834">
    <property type="entry name" value="Glycosyltransf_2"/>
</dbReference>
<dbReference type="GO" id="GO:0016757">
    <property type="term" value="F:glycosyltransferase activity"/>
    <property type="evidence" value="ECO:0007669"/>
    <property type="project" value="UniProtKB-KW"/>
</dbReference>
<dbReference type="PANTHER" id="PTHR43685:SF2">
    <property type="entry name" value="GLYCOSYLTRANSFERASE 2-LIKE DOMAIN-CONTAINING PROTEIN"/>
    <property type="match status" value="1"/>
</dbReference>
<dbReference type="Proteomes" id="UP000194012">
    <property type="component" value="Unassembled WGS sequence"/>
</dbReference>
<dbReference type="InterPro" id="IPR001173">
    <property type="entry name" value="Glyco_trans_2-like"/>
</dbReference>
<dbReference type="AlphaFoldDB" id="A0A1X7A7N3"/>
<dbReference type="PANTHER" id="PTHR43685">
    <property type="entry name" value="GLYCOSYLTRANSFERASE"/>
    <property type="match status" value="1"/>
</dbReference>
<evidence type="ECO:0000313" key="3">
    <source>
        <dbReference type="Proteomes" id="UP000194012"/>
    </source>
</evidence>
<accession>A0A1X7A7N3</accession>
<dbReference type="RefSeq" id="WP_085828441.1">
    <property type="nucleotide sequence ID" value="NZ_FWFJ01000052.1"/>
</dbReference>
<organism evidence="2 3">
    <name type="scientific">Roseovarius gaetbuli</name>
    <dbReference type="NCBI Taxonomy" id="1356575"/>
    <lineage>
        <taxon>Bacteria</taxon>
        <taxon>Pseudomonadati</taxon>
        <taxon>Pseudomonadota</taxon>
        <taxon>Alphaproteobacteria</taxon>
        <taxon>Rhodobacterales</taxon>
        <taxon>Roseobacteraceae</taxon>
        <taxon>Roseovarius</taxon>
    </lineage>
</organism>
<feature type="domain" description="Glycosyltransferase 2-like" evidence="1">
    <location>
        <begin position="7"/>
        <end position="119"/>
    </location>
</feature>
<reference evidence="3" key="1">
    <citation type="submission" date="2017-03" db="EMBL/GenBank/DDBJ databases">
        <authorList>
            <person name="Rodrigo-Torres L."/>
            <person name="Arahal R.D."/>
            <person name="Lucena T."/>
        </authorList>
    </citation>
    <scope>NUCLEOTIDE SEQUENCE [LARGE SCALE GENOMIC DNA]</scope>
    <source>
        <strain evidence="3">CECT 8370</strain>
    </source>
</reference>
<dbReference type="EC" id="2.4.1.-" evidence="2"/>
<name>A0A1X7A7N3_9RHOB</name>
<sequence>MDYPKISMVIGSFNRLKLLELCIEAVRTELEGQSYEIIVVDGGSSDGSVEWLTAQKDIISIIQHNRGEWRGKQLVRKPWAYFMNLGFKCASGKYVCMLSGDSLIVPGAINNGVDLFDAQLEQGEKVAGVAFYFRDYPVRKKFAVAINLGNLYVNHGLYLRSAMEEVGYCDESYHFYFADTDLCLKLWAAGYKIIASDASFVEHYFEATPEIRASNTDQKKVEDRAKLIARWKGKAYPEDKEEYYRQHVGCWREHRQQPNFGNATIRRLVEVTSPDLADLPMISVLTVVYNDPEGLTRTIASVNEQTYPFVEYIVIDGASDEATQTVLKEQGAPIYVLVSEPDNGIYDAMNKGIAAASGDFCIFMNAGDTFYSRDTLQKTSRLLDGDVDVVYGHRNYIYGKNHETKKIQKSQPIEAITQGMPFFHQAIFYKAATLQKTPFNTTFRYAADYHQFVTMFKAGRKFKQVDEIICDFYAGGSSESGIRPYLECLKIQFDAFGDGDHMKDSRYMKGFIQNAPSFIEKYSGVPEKT</sequence>
<evidence type="ECO:0000259" key="1">
    <source>
        <dbReference type="Pfam" id="PF00535"/>
    </source>
</evidence>
<proteinExistence type="predicted"/>
<evidence type="ECO:0000313" key="2">
    <source>
        <dbReference type="EMBL" id="SLN72511.1"/>
    </source>
</evidence>
<dbReference type="CDD" id="cd06433">
    <property type="entry name" value="GT_2_WfgS_like"/>
    <property type="match status" value="1"/>
</dbReference>